<dbReference type="GO" id="GO:0016020">
    <property type="term" value="C:membrane"/>
    <property type="evidence" value="ECO:0007669"/>
    <property type="project" value="InterPro"/>
</dbReference>
<accession>A0A9W6KM24</accession>
<dbReference type="SMART" id="SM00327">
    <property type="entry name" value="VWA"/>
    <property type="match status" value="1"/>
</dbReference>
<dbReference type="InterPro" id="IPR002035">
    <property type="entry name" value="VWF_A"/>
</dbReference>
<dbReference type="Gene3D" id="3.40.50.410">
    <property type="entry name" value="von Willebrand factor, type A domain"/>
    <property type="match status" value="1"/>
</dbReference>
<keyword evidence="7" id="KW-1185">Reference proteome</keyword>
<evidence type="ECO:0000256" key="4">
    <source>
        <dbReference type="ARBA" id="ARBA00023065"/>
    </source>
</evidence>
<evidence type="ECO:0000313" key="6">
    <source>
        <dbReference type="EMBL" id="GLL03983.1"/>
    </source>
</evidence>
<dbReference type="InterPro" id="IPR036465">
    <property type="entry name" value="vWFA_dom_sf"/>
</dbReference>
<dbReference type="GO" id="GO:0007154">
    <property type="term" value="P:cell communication"/>
    <property type="evidence" value="ECO:0007669"/>
    <property type="project" value="InterPro"/>
</dbReference>
<gene>
    <name evidence="6" type="ORF">GCM10017581_057290</name>
</gene>
<dbReference type="InterPro" id="IPR051171">
    <property type="entry name" value="CaCA"/>
</dbReference>
<feature type="domain" description="VWFA" evidence="5">
    <location>
        <begin position="89"/>
        <end position="269"/>
    </location>
</feature>
<dbReference type="Gene3D" id="2.60.40.2030">
    <property type="match status" value="1"/>
</dbReference>
<reference evidence="6" key="2">
    <citation type="submission" date="2023-01" db="EMBL/GenBank/DDBJ databases">
        <authorList>
            <person name="Sun Q."/>
            <person name="Evtushenko L."/>
        </authorList>
    </citation>
    <scope>NUCLEOTIDE SEQUENCE</scope>
    <source>
        <strain evidence="6">VKM Ac-1321</strain>
    </source>
</reference>
<evidence type="ECO:0000313" key="7">
    <source>
        <dbReference type="Proteomes" id="UP001143480"/>
    </source>
</evidence>
<dbReference type="Pfam" id="PF00092">
    <property type="entry name" value="VWA"/>
    <property type="match status" value="1"/>
</dbReference>
<dbReference type="InterPro" id="IPR003644">
    <property type="entry name" value="Calx_beta"/>
</dbReference>
<dbReference type="SUPFAM" id="SSF53300">
    <property type="entry name" value="vWA-like"/>
    <property type="match status" value="1"/>
</dbReference>
<dbReference type="GO" id="GO:0030001">
    <property type="term" value="P:metal ion transport"/>
    <property type="evidence" value="ECO:0007669"/>
    <property type="project" value="TreeGrafter"/>
</dbReference>
<protein>
    <submittedName>
        <fullName evidence="6">Hyalin</fullName>
    </submittedName>
</protein>
<keyword evidence="2" id="KW-0677">Repeat</keyword>
<evidence type="ECO:0000256" key="2">
    <source>
        <dbReference type="ARBA" id="ARBA00022737"/>
    </source>
</evidence>
<keyword evidence="3" id="KW-0106">Calcium</keyword>
<dbReference type="PROSITE" id="PS50234">
    <property type="entry name" value="VWFA"/>
    <property type="match status" value="1"/>
</dbReference>
<keyword evidence="1" id="KW-0732">Signal</keyword>
<sequence>MLSPAHNALLDSSSGFVPNHEEEHVLYPRKTASAAALALIAGALVAFTPAAALAAPGVTPASVNLTLGPGKSADVDKHVETAPVPPNPDIVFLADTTGSMGGAIANVRSNASSIMTQIAAAQPSAQFGAAEYKDLTADSAPFTVRQDITADQSAVQSGINLWAAGGGGDAPEDGINALYQLATGAVHFRTAGTRIVVIFGDAPSHDPSGGHSRADAIAALQAAGIHVVAVDVGNLNSGGQAVAITDATGGVYLAAPSADQVSAKILEGIKAIQVKVAPSTFDCSPSLAVTFTPADRTVDSGAIADFTEHVAVASGAPAGTYQCKVDFKVDGVSQGAAFVETIAVVVPGLSINDVSVNEAAGNATFTVTLSAPATAPVTVQYATANGTATAGSDYTASSGTVTFAPGQTSKPVVVPILQDTTDEPAETYTVALTNANGAAVTDGSGLGTIVDDDRNGTFSCTSRVLQVGPLSSPAANPANVPCADDVTTTASLALTSGLVTVQSTTLNATTALTPDDLATPPAAGDNATSTASVQSVKITVAGLTPTTIEVGIVQSRAAATCTGGGTAAFTGSSSISSLKINGVAVPVGSAPLTVPLLVGSLKLNATTTTATSVTQEALALHLPLTDVVIGTAHADVEGNPCAV</sequence>
<dbReference type="Pfam" id="PF03160">
    <property type="entry name" value="Calx-beta"/>
    <property type="match status" value="1"/>
</dbReference>
<dbReference type="AlphaFoldDB" id="A0A9W6KM24"/>
<dbReference type="NCBIfam" id="NF040603">
    <property type="entry name" value="choice_anch_P"/>
    <property type="match status" value="1"/>
</dbReference>
<name>A0A9W6KM24_9ACTN</name>
<dbReference type="PANTHER" id="PTHR11878:SF65">
    <property type="entry name" value="NA_CA-EXCHANGE PROTEIN, ISOFORM G"/>
    <property type="match status" value="1"/>
</dbReference>
<dbReference type="EMBL" id="BSFP01000039">
    <property type="protein sequence ID" value="GLL03983.1"/>
    <property type="molecule type" value="Genomic_DNA"/>
</dbReference>
<evidence type="ECO:0000256" key="1">
    <source>
        <dbReference type="ARBA" id="ARBA00022729"/>
    </source>
</evidence>
<evidence type="ECO:0000256" key="3">
    <source>
        <dbReference type="ARBA" id="ARBA00022837"/>
    </source>
</evidence>
<keyword evidence="4" id="KW-0813">Transport</keyword>
<dbReference type="Proteomes" id="UP001143480">
    <property type="component" value="Unassembled WGS sequence"/>
</dbReference>
<dbReference type="CDD" id="cd00198">
    <property type="entry name" value="vWFA"/>
    <property type="match status" value="1"/>
</dbReference>
<organism evidence="6 7">
    <name type="scientific">Dactylosporangium matsuzakiense</name>
    <dbReference type="NCBI Taxonomy" id="53360"/>
    <lineage>
        <taxon>Bacteria</taxon>
        <taxon>Bacillati</taxon>
        <taxon>Actinomycetota</taxon>
        <taxon>Actinomycetes</taxon>
        <taxon>Micromonosporales</taxon>
        <taxon>Micromonosporaceae</taxon>
        <taxon>Dactylosporangium</taxon>
    </lineage>
</organism>
<dbReference type="PANTHER" id="PTHR11878">
    <property type="entry name" value="SODIUM/CALCIUM EXCHANGER"/>
    <property type="match status" value="1"/>
</dbReference>
<dbReference type="SUPFAM" id="SSF141072">
    <property type="entry name" value="CalX-like"/>
    <property type="match status" value="1"/>
</dbReference>
<evidence type="ECO:0000259" key="5">
    <source>
        <dbReference type="PROSITE" id="PS50234"/>
    </source>
</evidence>
<dbReference type="InterPro" id="IPR038081">
    <property type="entry name" value="CalX-like_sf"/>
</dbReference>
<proteinExistence type="predicted"/>
<reference evidence="6" key="1">
    <citation type="journal article" date="2014" name="Int. J. Syst. Evol. Microbiol.">
        <title>Complete genome sequence of Corynebacterium casei LMG S-19264T (=DSM 44701T), isolated from a smear-ripened cheese.</title>
        <authorList>
            <consortium name="US DOE Joint Genome Institute (JGI-PGF)"/>
            <person name="Walter F."/>
            <person name="Albersmeier A."/>
            <person name="Kalinowski J."/>
            <person name="Ruckert C."/>
        </authorList>
    </citation>
    <scope>NUCLEOTIDE SEQUENCE</scope>
    <source>
        <strain evidence="6">VKM Ac-1321</strain>
    </source>
</reference>
<keyword evidence="4" id="KW-0406">Ion transport</keyword>
<dbReference type="SMART" id="SM00237">
    <property type="entry name" value="Calx_beta"/>
    <property type="match status" value="1"/>
</dbReference>
<comment type="caution">
    <text evidence="6">The sequence shown here is derived from an EMBL/GenBank/DDBJ whole genome shotgun (WGS) entry which is preliminary data.</text>
</comment>